<comment type="caution">
    <text evidence="3">The sequence shown here is derived from an EMBL/GenBank/DDBJ whole genome shotgun (WGS) entry which is preliminary data.</text>
</comment>
<reference evidence="3 4" key="1">
    <citation type="journal article" date="2020" name="Int. J. Syst. Evol. Microbiol.">
        <title>Paraburkholderia madseniana sp. nov., a phenolic acid-degrading bacterium isolated from acidic forest soil.</title>
        <authorList>
            <person name="Wilhelm R.C."/>
            <person name="Murphy S.J.L."/>
            <person name="Feriancek N.M."/>
            <person name="Karasz D.C."/>
            <person name="DeRito C.M."/>
            <person name="Newman J.D."/>
            <person name="Buckley D.H."/>
        </authorList>
    </citation>
    <scope>NUCLEOTIDE SEQUENCE [LARGE SCALE GENOMIC DNA]</scope>
    <source>
        <strain evidence="3 4">RP11</strain>
    </source>
</reference>
<feature type="compositionally biased region" description="Polar residues" evidence="1">
    <location>
        <begin position="517"/>
        <end position="529"/>
    </location>
</feature>
<name>A0A6N6WHM8_9BURK</name>
<dbReference type="InterPro" id="IPR036779">
    <property type="entry name" value="LysM_dom_sf"/>
</dbReference>
<evidence type="ECO:0000256" key="1">
    <source>
        <dbReference type="SAM" id="MobiDB-lite"/>
    </source>
</evidence>
<proteinExistence type="predicted"/>
<evidence type="ECO:0000259" key="2">
    <source>
        <dbReference type="SMART" id="SM00257"/>
    </source>
</evidence>
<feature type="region of interest" description="Disordered" evidence="1">
    <location>
        <begin position="4626"/>
        <end position="4698"/>
    </location>
</feature>
<dbReference type="EMBL" id="VOSW01000014">
    <property type="protein sequence ID" value="KAE8760152.1"/>
    <property type="molecule type" value="Genomic_DNA"/>
</dbReference>
<accession>A0A6N6WHM8</accession>
<dbReference type="SMART" id="SM00257">
    <property type="entry name" value="LysM"/>
    <property type="match status" value="1"/>
</dbReference>
<gene>
    <name evidence="3" type="ORF">FSO04_09710</name>
</gene>
<dbReference type="OrthoDB" id="9028977at2"/>
<feature type="compositionally biased region" description="Polar residues" evidence="1">
    <location>
        <begin position="1161"/>
        <end position="1182"/>
    </location>
</feature>
<feature type="compositionally biased region" description="Polar residues" evidence="1">
    <location>
        <begin position="1426"/>
        <end position="1445"/>
    </location>
</feature>
<dbReference type="InterPro" id="IPR031962">
    <property type="entry name" value="DUF4781"/>
</dbReference>
<feature type="compositionally biased region" description="Low complexity" evidence="1">
    <location>
        <begin position="1207"/>
        <end position="1222"/>
    </location>
</feature>
<organism evidence="3 4">
    <name type="scientific">Paraburkholderia madseniana</name>
    <dbReference type="NCBI Taxonomy" id="2599607"/>
    <lineage>
        <taxon>Bacteria</taxon>
        <taxon>Pseudomonadati</taxon>
        <taxon>Pseudomonadota</taxon>
        <taxon>Betaproteobacteria</taxon>
        <taxon>Burkholderiales</taxon>
        <taxon>Burkholderiaceae</taxon>
        <taxon>Paraburkholderia</taxon>
    </lineage>
</organism>
<feature type="compositionally biased region" description="Low complexity" evidence="1">
    <location>
        <begin position="1141"/>
        <end position="1160"/>
    </location>
</feature>
<dbReference type="NCBIfam" id="NF012230">
    <property type="entry name" value="LWXIA_domain"/>
    <property type="match status" value="1"/>
</dbReference>
<feature type="compositionally biased region" description="Low complexity" evidence="1">
    <location>
        <begin position="1115"/>
        <end position="1129"/>
    </location>
</feature>
<evidence type="ECO:0000313" key="3">
    <source>
        <dbReference type="EMBL" id="KAE8760152.1"/>
    </source>
</evidence>
<feature type="region of interest" description="Disordered" evidence="1">
    <location>
        <begin position="1102"/>
        <end position="1222"/>
    </location>
</feature>
<sequence>MRRAVAHGRSEAFMLYIDGIGMGANWQNFLANALDTLDKPQPVPPANNSSGSQNPVVAPIPVPAGPNVDPNQPTNEEISAASNLIQSLADQYRPKPPDITVDDDQTKAAQQAIQGAQTQYDNAFANEKAKQGVLMMMHHDPETTSADLKQAEADYTSARDATQKAQRELNVTADAGYMLAYGKQADADQATADAAKGDVADKLKALKALIPGASTNDNYVPNPQDIKTAADKPAAQAAYDAWQIADAKETAALSASSADIANSNLAYAQLQSYASNPDYKDAMVAGVGRLNDALAPLGLQLNAPAALDDQQQASANVNDVAKVANLANAWTNAAADALTLANAQAASDGDTGKFGGPVIASEHIFEYDQSALTHAQAAAATSGSYLQMLVADGNVDTARAAVSNVQGRYLKSEAGADLSTAQQQAQLAHDNFVATFGGSLALQYADTTQAITDKTANNPLNVDPKTMQSVVSALRAADGRLADSVNERSAQNAVSAAQSDSDSKKFSLSLVQGQYDDWNQQHGRTTQSDNTDRPPRPGTPVNPYGQALADAQNASTQADTVLGQAKITSELMHQQVLMDQFRASLPDNLLNPKSESDQADYQKRIHDFYEQHRSDMSQSLLDSVSQSTLKGQSASFGDTGANPLTADQERNLIGTALGLQPDGPPVDNSAQSSDPNSPAPIDKTLHYSGDALSAINKVRDEIMKVGGANAQVSVMPVVYASQDSGMATTSLFKVTNPSGSTYYIDQEGAKYTSTNDYVDNNHLSASGTLDIATGYDANGVLQIKQSEAHHEGWLEKLGASNLNLLTLAGGMALDLVGGLLDASVVLAPLGVTLDVVGTGMIWGSVGASALNAGNDLYQRAQHDQSMSITDPGARSDYINLLPLGAAGAAKGIKVLAEGSRIAKLAEGAAKVSAWGGAIDAGRQTITDAVTGHTDRVAGDVGSVLENVVLLKGHEKLEGWSQGLIRRNVPYGLKGDGGAVRVDGQKLGVYAGPKAIAAHNYLTLDRTAATLDGRTVGVARDGTLMVGHKAISYDGMPVRVRSPGNPDQVKQDTLFVDQDGNISKYTYNRFGPSKTEATGEKITFGTDGSLTLSDNLSLASTKNTLLPSAPAPKPPASRQNQNQNASQSSNPTQNGGNSTSDTQAIEASATTAAETATTAQTVESRVNQGSAQILEQQQESAISRNDDTRADQRRSDQQQVQFRRIVDPSSSAGAGAPSEASPVSFKARIVASVLNADEPMPVQRSLIDSIPTGEPPQADPTALPFDSSHSIYVVRAAGMPESAPRTAAVPPRNLSSSPEAEPPVANSKALSGSAPNASGPIDLSDHVGELAGYTVQKGAVIKPASTASFMVSKASAPKVQQRGPATQAEFNSLEQWRLLSLQTRTANGLLSPSNRIVARLTVPNEIRVNRETALETQGLSLADEVTPNETNLAAPSVSSEPGNAATSEPERHAGTLVAAGAGSRAGLQMPHPAMADGAGAADAPKPRLIERIQMRMGGAPLPNEVSALVQQSGTLSQQLRLLNENGWKVRRGKPGNGSRIDMKRRRVTIDGRVRDPGAATYVLAHETQHAVEAATGTLGLDYSGKRQFTRSALEAEARAQLNAFESRYEISLSGGGDIGEHAGLPESIEREYSNWQAGDRAGLAQRLSAAFAEAPVSIQDGKTYQAFYDEVWASQNARTMPAPNATEARLPATFRERTDWSRENAQEDSPFEGSLLSGKHPDHSLQMGPVTMHQYEGQNLYVVRGSGTAQGELHIGDGPLLSGHEFTVRSRYTFPEPYEMREPVILSVANAELKFAPELANVWQKSIFVAPEGAIGSDGQLRATNGYLRIDPAPYQLRDLGPLTANTNGIFFDGEAHSPVDLAEHLGALIGFGVQKGGFELGANAVVGVYSQGGTTAADHVQAATTEFESLERLRFLGLRTLTMDGVFSVANRVAVLYQPRGEVHSHEVEAAYAHLRNQFTSREVAAGKLPANIRRTTLDQFDTIRRIVTQEKLAFDFQGIYRDAHFYLSDPNRIEYGADEYHDAVLQKIDEQINAIARGIAERKILVDGAPLEMPHPAMAEKGPYSSKPGLIDRIRMRLFGAPLPDEVSALVSQSSTLSNQLRMLDSKGWKVVRGKPGSGSRISTKTKTVTIDGGLRDAGSMTYVLAHEARHAVEAATGTLGLDYGGQGRFTRSALQAEARAQLNAFEARYQISLASGVDIAARTSLPEAIEREYGNWATGDRAELTQRLSEAFAEAPVSVKGGKTYQTFYDEVWARQKTHTPSAMTSPDGIPHPDGQTQGAAAGASDADGVPRSSPALDQPPLYASETHDDLTGIPKVIHPADRITSAPPLAEHGVRKLSVGHPAFDFSSTPENTYESVTLRPGFADALTNRPGVLGDVARVMRPGGRVTLERPSGLLEEPDPRAAIDATARELEAAGFVNVRTEFVTGDGSTVDLGNLSNDPGSLDPEAGYLRFSGDVRAEPANAHDGLRKLLAQALAQGVGSADDVYGLYNKVPAQEAARFSLSADQQGRYLDQLRQLAGERPDGSAEAVQTSAGVHDSIADFLAKNPGFGGGYYHFMPPEGVGPEYDDVQERVYINATPEHAPDVMRFLVKDIMDRPEDFPGVYSAKIAGPKSAPGRSENIVVYTKDAHDRQPVVDALAAYQQAHPDHFRSDVPHMTEGALRGVSTAAEVSADMKTKAREAIASVRGVDVSEVQDDFSFGEQRAEAIWLALRDTRARQNEAGPNFDAAAYLRARTGQRLAQFGVDPSNPARNLAPADYVSVDAHAVDERTVRLTTVDGHAVDVRVYGGARGARPTRLADIRMPGQPDSRQPFELLHDPETGEPAIIRRIMGAAESPEPQPTPAATPSVRPVDTVLDKVEALAEGKRVVVFGGYSGLGYRDVDALKAHIASTLDAEVAAHGAENLLVVAGATSDGIGVAYEVAKSHGLATAGIVSEAAREFGASPYCDQVIYVPDPHENWQVMAPDGRSYMLSIAQDNGIYYAFGGGDVTVAELAEARERNIPTEVDASFEPDQDKLNKRLERAPDTNPTPVRTWLAGGVRHAGTTPVPADSSERLPSSFDERVAYSLAHARPESPFAGGDYAPRPSLITRILMRFRGVPVSGDVSALAQHSSLLSEHMRLLSDHGWQVKMGRVGGGSKINERRKQIVIDGGLRRTGSIVYSLAHEVGHAVDAINGTLGLDGSGKEAFVESALEAEARAQALAFRVRDEIKAAKEIDIAEHVRLPDAIEREAGRARADDPASLERLAAAFADAPTSLKGNRTYRQHYEAAWAKQRMRWHTADGIEMPAPTTPNPPAVPGGSAPAERAARWLDARGLRKLQRVEGARVSNLADLAVEAGPGAHVLIAERSARRAGEQPTFIAHTQLDEHGVPGEIHPTAPGGKLPPVVKRALSHLDTSNKSVKARGKLDFYLSPVPLETLNAFGGAAEIAETGVPETEKLPVAATGVSQQVAETIGKLAGVQHFASARQAANHAVHDTDTIYAVDAKTGVPLGHARKIDDAWQYTENAPVAGTRVAPAKLKSAFREHVGRVPMPWTSRKGVRFVISDQSPETVEAFGGFDPMLSKRAARKAEKPARDPHRSGADLTLLGIYRGRARLHALARLREAQRAAHRTEAAARKVSPVTRGIAPNLLPEQPLHAVNFRGINFVHLLRASELGAIKEGKHHIYVYDSEGDIAHMTNNARGRLEMRGKELRWFGDWKHHDANAPGVSIDESPIGRGPHGANMQFLLTELDPKALEAHAKANKGIGLLGARRRTTDIEIKPYQPALSSATVTELIARYGKIKESWLFPQLAALKEYASRKRNASATPVELTDAAVDRVPDVVVADATQWKALHLPLHVARDDSPNGLSQFSPLPTRRAARLLDTATGWQARLLRNYVRAGRRLSVATVSDTKLIRHFLAADPAVQDRVAPMGRAFTLLDNPEQAVERVKRTGGAMPVVTLVVDPNTLNAAQGKKHDPQFVAAVKRLGALKGATVDYENGVIRGANNEVLPLDHLNEKTLFAWLDAAREAGFALRLETAPSRHLVSAHDKAIQAGTNDSYHDYVRTFSLLEDWAKRNAGTRAPQVMVTFHGWDTVLESVPGGGHAKLLEAVLDRQTLNWVHMGLGYGTHGSDSIANEELTTALARLIVKYAGQPEKLARIHGDDALTRVFDRPAASLLVEQQRPLLIELDRVGREDGLPPAAIARIRERIYQRNTTDFVNQARLAETTYAQRHWNPSGNGKAQAYARRWMTDVGSHLRNPGNRTLPSAPGKLTPWAQIVSDPALKNDAKKAVSESRETAAQLGQDEIAKDEQALAELTALHLAPIEKNWRTRFLTGATIVGLGGVATVLGTNQFNLFDTLGLANLKTATPHLLTATRIARMFQAAHQASVRSLQNGDPRVFDKVADTLVERLSSQLPNYDRTSKRSAQLQLLADEGKANVARIRWLHKEHGLSYTDAVEQTQIIVGDMLGQMQGAFTGTALKQIHQGNPRHWLGTAARISALAGYTGTLAMDIHALAGNDPWLTVLPTAGVLLSGTYTGMVLLGRRQGVNVDQRSRVARFADSASDAFTASGGLLGASSQLIENHWFAGGTAAASSLILSAGWLNARFPNATPKVSKVPIWLALLPIGIFIGNQIAPFFMNSNNSSGNTGPQPPASTNTPSASASPSPGVSASPTTGASASPAPSASPSTPATPGASASPGQPGQPVQTPNPTPTAQRYLVAEGDSLWVIADRNRKTLLNAAHVSAADQQGMSEGEQDARALQEIFQLNPQLAGGDANLVYPGQQIVIG</sequence>
<dbReference type="InterPro" id="IPR040871">
    <property type="entry name" value="HopA1"/>
</dbReference>
<feature type="region of interest" description="Disordered" evidence="1">
    <location>
        <begin position="1245"/>
        <end position="1264"/>
    </location>
</feature>
<feature type="compositionally biased region" description="Low complexity" evidence="1">
    <location>
        <begin position="2276"/>
        <end position="2290"/>
    </location>
</feature>
<feature type="compositionally biased region" description="Polar residues" evidence="1">
    <location>
        <begin position="616"/>
        <end position="636"/>
    </location>
</feature>
<feature type="region of interest" description="Disordered" evidence="1">
    <location>
        <begin position="2261"/>
        <end position="2310"/>
    </location>
</feature>
<protein>
    <submittedName>
        <fullName evidence="3">LWXIA domain-containing protein</fullName>
    </submittedName>
</protein>
<dbReference type="Proteomes" id="UP000463700">
    <property type="component" value="Unassembled WGS sequence"/>
</dbReference>
<feature type="region of interest" description="Disordered" evidence="1">
    <location>
        <begin position="1279"/>
        <end position="1320"/>
    </location>
</feature>
<feature type="region of interest" description="Disordered" evidence="1">
    <location>
        <begin position="40"/>
        <end position="75"/>
    </location>
</feature>
<evidence type="ECO:0000313" key="4">
    <source>
        <dbReference type="Proteomes" id="UP000463700"/>
    </source>
</evidence>
<dbReference type="CDD" id="cd20900">
    <property type="entry name" value="HopBF1"/>
    <property type="match status" value="1"/>
</dbReference>
<feature type="compositionally biased region" description="Basic and acidic residues" evidence="1">
    <location>
        <begin position="1183"/>
        <end position="1195"/>
    </location>
</feature>
<feature type="region of interest" description="Disordered" evidence="1">
    <location>
        <begin position="616"/>
        <end position="640"/>
    </location>
</feature>
<dbReference type="Pfam" id="PF16013">
    <property type="entry name" value="DUF4781"/>
    <property type="match status" value="1"/>
</dbReference>
<feature type="compositionally biased region" description="Polar residues" evidence="1">
    <location>
        <begin position="1130"/>
        <end position="1140"/>
    </location>
</feature>
<dbReference type="Gene3D" id="3.10.350.10">
    <property type="entry name" value="LysM domain"/>
    <property type="match status" value="1"/>
</dbReference>
<dbReference type="InterPro" id="IPR018392">
    <property type="entry name" value="LysM"/>
</dbReference>
<dbReference type="Pfam" id="PF17914">
    <property type="entry name" value="HopA1"/>
    <property type="match status" value="1"/>
</dbReference>
<feature type="region of interest" description="Disordered" evidence="1">
    <location>
        <begin position="1422"/>
        <end position="1448"/>
    </location>
</feature>
<feature type="region of interest" description="Disordered" evidence="1">
    <location>
        <begin position="1699"/>
        <end position="1718"/>
    </location>
</feature>
<feature type="domain" description="LysM" evidence="2">
    <location>
        <begin position="4701"/>
        <end position="4772"/>
    </location>
</feature>
<dbReference type="PANTHER" id="PTHR24216:SF65">
    <property type="entry name" value="PAXILLIN-LIKE PROTEIN 1"/>
    <property type="match status" value="1"/>
</dbReference>
<dbReference type="PANTHER" id="PTHR24216">
    <property type="entry name" value="PAXILLIN-RELATED"/>
    <property type="match status" value="1"/>
</dbReference>
<dbReference type="InterPro" id="IPR054555">
    <property type="entry name" value="T3SS_HopBF1-like"/>
</dbReference>
<dbReference type="CDD" id="cd00118">
    <property type="entry name" value="LysM"/>
    <property type="match status" value="1"/>
</dbReference>
<feature type="compositionally biased region" description="Low complexity" evidence="1">
    <location>
        <begin position="4638"/>
        <end position="4689"/>
    </location>
</feature>
<feature type="region of interest" description="Disordered" evidence="1">
    <location>
        <begin position="516"/>
        <end position="546"/>
    </location>
</feature>
<feature type="region of interest" description="Disordered" evidence="1">
    <location>
        <begin position="655"/>
        <end position="684"/>
    </location>
</feature>